<feature type="compositionally biased region" description="Basic and acidic residues" evidence="1">
    <location>
        <begin position="411"/>
        <end position="420"/>
    </location>
</feature>
<accession>A0AAV8YXM0</accession>
<dbReference type="PANTHER" id="PTHR15491:SF18">
    <property type="entry name" value="CIZ1 ZINC FINGER PROTEIN, ISOFORM A"/>
    <property type="match status" value="1"/>
</dbReference>
<sequence length="610" mass="70616">MSYYKPRLLQCREDEAILLQEETLIVVHKVGEILRGVEVEAEVDILEVEGFLHHFQVPWIREALLIQETNILAHQIDSYSGRDGSGRRSPDRKRMRLEAPSSRHDSSYGGYGPSRHESSYSDRRTYSGDRHSASTAFSRRDEFRRPTGPPPSRGSYRGRLSSRGSRGLRLRDRPTRRRLVESSYAVRKRVIPARSSDYARRLKISRMRSAIARKASKRRISEKEDSDDEKNKEKKVKDSEIKDTEDKEVSEKTPKREKDTEDKDNKSESGDEKLKKKTFIKLNCPHCGIKAVTFRKYDIHLTSKTHTIAMRKIALKQKSILAQMRQAQRNTQNELEKNNDDLTSKTNFCPLCKLNYKQKKAVHQLSEAHKNMKKKQRMEDCGSDISAEEDNLENFTTIDSVGDGDADGSENEEKKEEVKEPVNVGIEQVHKVEAHYCDLCKMYLPRGEEMDMPKILSRHCKLRVHMQRYVRYKEDKDLEKRAEKLQRKEIAEKEVKVKKEKDDKENVTESADNSDTKELKGEETTKCADDEEARDDKLWADVDKDLGDILAEAESGNKSSDEDEDSHVNGERYDRFKLSEKNGDEKLKKADEDDKLDKDVVEVVVEKKMK</sequence>
<feature type="region of interest" description="Disordered" evidence="1">
    <location>
        <begin position="549"/>
        <end position="595"/>
    </location>
</feature>
<feature type="region of interest" description="Disordered" evidence="1">
    <location>
        <begin position="497"/>
        <end position="534"/>
    </location>
</feature>
<gene>
    <name evidence="2" type="ORF">NQ314_006723</name>
</gene>
<dbReference type="EMBL" id="JANEYF010001814">
    <property type="protein sequence ID" value="KAJ8956485.1"/>
    <property type="molecule type" value="Genomic_DNA"/>
</dbReference>
<comment type="caution">
    <text evidence="2">The sequence shown here is derived from an EMBL/GenBank/DDBJ whole genome shotgun (WGS) entry which is preliminary data.</text>
</comment>
<dbReference type="AlphaFoldDB" id="A0AAV8YXM0"/>
<feature type="region of interest" description="Disordered" evidence="1">
    <location>
        <begin position="392"/>
        <end position="420"/>
    </location>
</feature>
<protein>
    <recommendedName>
        <fullName evidence="4">C2H2-type domain-containing protein</fullName>
    </recommendedName>
</protein>
<keyword evidence="3" id="KW-1185">Reference proteome</keyword>
<name>A0AAV8YXM0_9CUCU</name>
<dbReference type="InterPro" id="IPR026811">
    <property type="entry name" value="CIZ1"/>
</dbReference>
<evidence type="ECO:0008006" key="4">
    <source>
        <dbReference type="Google" id="ProtNLM"/>
    </source>
</evidence>
<feature type="compositionally biased region" description="Basic and acidic residues" evidence="1">
    <location>
        <begin position="514"/>
        <end position="534"/>
    </location>
</feature>
<feature type="region of interest" description="Disordered" evidence="1">
    <location>
        <begin position="210"/>
        <end position="272"/>
    </location>
</feature>
<feature type="compositionally biased region" description="Low complexity" evidence="1">
    <location>
        <begin position="153"/>
        <end position="167"/>
    </location>
</feature>
<evidence type="ECO:0000256" key="1">
    <source>
        <dbReference type="SAM" id="MobiDB-lite"/>
    </source>
</evidence>
<evidence type="ECO:0000313" key="3">
    <source>
        <dbReference type="Proteomes" id="UP001162156"/>
    </source>
</evidence>
<dbReference type="Proteomes" id="UP001162156">
    <property type="component" value="Unassembled WGS sequence"/>
</dbReference>
<evidence type="ECO:0000313" key="2">
    <source>
        <dbReference type="EMBL" id="KAJ8956485.1"/>
    </source>
</evidence>
<feature type="compositionally biased region" description="Basic and acidic residues" evidence="1">
    <location>
        <begin position="566"/>
        <end position="595"/>
    </location>
</feature>
<feature type="compositionally biased region" description="Basic and acidic residues" evidence="1">
    <location>
        <begin position="497"/>
        <end position="507"/>
    </location>
</feature>
<feature type="compositionally biased region" description="Basic and acidic residues" evidence="1">
    <location>
        <begin position="114"/>
        <end position="145"/>
    </location>
</feature>
<organism evidence="2 3">
    <name type="scientific">Rhamnusium bicolor</name>
    <dbReference type="NCBI Taxonomy" id="1586634"/>
    <lineage>
        <taxon>Eukaryota</taxon>
        <taxon>Metazoa</taxon>
        <taxon>Ecdysozoa</taxon>
        <taxon>Arthropoda</taxon>
        <taxon>Hexapoda</taxon>
        <taxon>Insecta</taxon>
        <taxon>Pterygota</taxon>
        <taxon>Neoptera</taxon>
        <taxon>Endopterygota</taxon>
        <taxon>Coleoptera</taxon>
        <taxon>Polyphaga</taxon>
        <taxon>Cucujiformia</taxon>
        <taxon>Chrysomeloidea</taxon>
        <taxon>Cerambycidae</taxon>
        <taxon>Lepturinae</taxon>
        <taxon>Rhagiini</taxon>
        <taxon>Rhamnusium</taxon>
    </lineage>
</organism>
<reference evidence="2" key="1">
    <citation type="journal article" date="2023" name="Insect Mol. Biol.">
        <title>Genome sequencing provides insights into the evolution of gene families encoding plant cell wall-degrading enzymes in longhorned beetles.</title>
        <authorList>
            <person name="Shin N.R."/>
            <person name="Okamura Y."/>
            <person name="Kirsch R."/>
            <person name="Pauchet Y."/>
        </authorList>
    </citation>
    <scope>NUCLEOTIDE SEQUENCE</scope>
    <source>
        <strain evidence="2">RBIC_L_NR</strain>
    </source>
</reference>
<proteinExistence type="predicted"/>
<feature type="region of interest" description="Disordered" evidence="1">
    <location>
        <begin position="78"/>
        <end position="175"/>
    </location>
</feature>
<feature type="compositionally biased region" description="Basic and acidic residues" evidence="1">
    <location>
        <begin position="219"/>
        <end position="272"/>
    </location>
</feature>
<dbReference type="PANTHER" id="PTHR15491">
    <property type="match status" value="1"/>
</dbReference>